<dbReference type="Gene3D" id="2.30.29.30">
    <property type="entry name" value="Pleckstrin-homology domain (PH domain)/Phosphotyrosine-binding domain (PTB)"/>
    <property type="match status" value="1"/>
</dbReference>
<keyword evidence="3 6" id="KW-0728">SH3 domain</keyword>
<feature type="region of interest" description="Disordered" evidence="7">
    <location>
        <begin position="447"/>
        <end position="538"/>
    </location>
</feature>
<feature type="domain" description="SH3" evidence="8">
    <location>
        <begin position="581"/>
        <end position="640"/>
    </location>
</feature>
<evidence type="ECO:0000256" key="7">
    <source>
        <dbReference type="SAM" id="MobiDB-lite"/>
    </source>
</evidence>
<protein>
    <recommendedName>
        <fullName evidence="8">SH3 domain-containing protein</fullName>
    </recommendedName>
</protein>
<feature type="region of interest" description="Disordered" evidence="7">
    <location>
        <begin position="652"/>
        <end position="874"/>
    </location>
</feature>
<feature type="compositionally biased region" description="Basic and acidic residues" evidence="7">
    <location>
        <begin position="545"/>
        <end position="558"/>
    </location>
</feature>
<dbReference type="EMBL" id="CAXIEN010000214">
    <property type="protein sequence ID" value="CAL1287182.1"/>
    <property type="molecule type" value="Genomic_DNA"/>
</dbReference>
<dbReference type="SUPFAM" id="SSF50044">
    <property type="entry name" value="SH3-domain"/>
    <property type="match status" value="1"/>
</dbReference>
<feature type="region of interest" description="Disordered" evidence="7">
    <location>
        <begin position="192"/>
        <end position="219"/>
    </location>
</feature>
<evidence type="ECO:0000256" key="5">
    <source>
        <dbReference type="ARBA" id="ARBA00022553"/>
    </source>
</evidence>
<feature type="compositionally biased region" description="Polar residues" evidence="7">
    <location>
        <begin position="809"/>
        <end position="823"/>
    </location>
</feature>
<feature type="compositionally biased region" description="Basic and acidic residues" evidence="7">
    <location>
        <begin position="857"/>
        <end position="869"/>
    </location>
</feature>
<feature type="compositionally biased region" description="Polar residues" evidence="7">
    <location>
        <begin position="680"/>
        <end position="693"/>
    </location>
</feature>
<dbReference type="InterPro" id="IPR039801">
    <property type="entry name" value="EPS8-like"/>
</dbReference>
<organism evidence="9 10">
    <name type="scientific">Larinioides sclopetarius</name>
    <dbReference type="NCBI Taxonomy" id="280406"/>
    <lineage>
        <taxon>Eukaryota</taxon>
        <taxon>Metazoa</taxon>
        <taxon>Ecdysozoa</taxon>
        <taxon>Arthropoda</taxon>
        <taxon>Chelicerata</taxon>
        <taxon>Arachnida</taxon>
        <taxon>Araneae</taxon>
        <taxon>Araneomorphae</taxon>
        <taxon>Entelegynae</taxon>
        <taxon>Araneoidea</taxon>
        <taxon>Araneidae</taxon>
        <taxon>Larinioides</taxon>
    </lineage>
</organism>
<evidence type="ECO:0000256" key="4">
    <source>
        <dbReference type="ARBA" id="ARBA00022490"/>
    </source>
</evidence>
<sequence length="1008" mass="115482">MPGVVNDNDFHDIIEANLRIQNNSFDDNLSDHSNMKGGSRNRYPNGYSSDQMSDVIDDGPRYLLEHLATFSVGSEFGIVSPKDGLRRLLQMEKTSGIWTQKMQMKLDKNWVLILDYEDGDVVEKFPMNLISDPTAYTSEDPRELYNNILIFIVREDPKNKNPNQSEMHIFQCSRVYAQDVVDEMKMYMSGKIRAKSADSIRPPPPHNPPPDPPINGNNSKVREHVAMFSASASTSSLPQPPPPRGGSVLQQRIERAAGYARESNDETSSTTSDKYEREVTILNHCFDDIERFVVRLQHAAAAFKELERRQKSRKHKKKDMGDGMLSIRAKPPPEREFVDVLQKFKLSFNLLAKLKSHIHDPNAPELVHFLFTPLALIIDAARDSNHSANLAANVVSPLLTRDSIELLANCCTSKETDLWHSLGDSWIIPRDQWKGYESNYRPVFSNGWAPENPLEENSTLSHRRPESEMREQDYQRVFGHSERDSRFGSEYFGSERGDDDRNESPSVPDHHPHLRPAFERPYEHMPPEARRDFIDRDRDLRDRDMRSEFSSDSIEHSELPMSPERQFDRQQMQWLEDLKNRRAKIVQVVYPRTANNEKELTVIRGEILEVLDDTRKWWKARNMRGQMAHVPHTIVTPYPALDDDVFNNPVYGSTVRSNRENYYSTEHSPIKDQYLEEGTTRSQDTSRSPNSGGPRSAPADWVRRERQGANPRHIPRVPEVSPTKEELPLPPVEYSGPGSPSFHRSPQSSPPHWPPPPPDFDSPPEYATVNKDKHSQMSPPRATELEQRFEENGPITLPKPHLINRKSNEQPVSKNTQMSSFTGMKNHDENLEGYSERSSTLPKSQTVSPSAGGNQHEASEVTRESSLKEKAKRHSDAQINEAAYELLQEELKNSIAQKRGLKVWKKITCPEHDITDCYYITAKSPQTEVCHWLKLKGFSEEAIEILKPMTAEMLFNLKKPQLEKYLGEEGSKLHNYLVVQKNMSGYKTCTSEELKQILADRRQKADVV</sequence>
<feature type="compositionally biased region" description="Pro residues" evidence="7">
    <location>
        <begin position="201"/>
        <end position="213"/>
    </location>
</feature>
<keyword evidence="5" id="KW-0597">Phosphoprotein</keyword>
<evidence type="ECO:0000256" key="1">
    <source>
        <dbReference type="ARBA" id="ARBA00004496"/>
    </source>
</evidence>
<feature type="region of interest" description="Disordered" evidence="7">
    <location>
        <begin position="307"/>
        <end position="328"/>
    </location>
</feature>
<evidence type="ECO:0000313" key="10">
    <source>
        <dbReference type="Proteomes" id="UP001497382"/>
    </source>
</evidence>
<feature type="compositionally biased region" description="Basic and acidic residues" evidence="7">
    <location>
        <begin position="463"/>
        <end position="538"/>
    </location>
</feature>
<dbReference type="Gene3D" id="2.30.30.40">
    <property type="entry name" value="SH3 Domains"/>
    <property type="match status" value="1"/>
</dbReference>
<dbReference type="CDD" id="cd11764">
    <property type="entry name" value="SH3_Eps8"/>
    <property type="match status" value="1"/>
</dbReference>
<proteinExistence type="inferred from homology"/>
<dbReference type="InterPro" id="IPR055093">
    <property type="entry name" value="EPS8_2nd"/>
</dbReference>
<dbReference type="InterPro" id="IPR041418">
    <property type="entry name" value="SAM_3"/>
</dbReference>
<feature type="compositionally biased region" description="Pro residues" evidence="7">
    <location>
        <begin position="748"/>
        <end position="761"/>
    </location>
</feature>
<evidence type="ECO:0000256" key="3">
    <source>
        <dbReference type="ARBA" id="ARBA00022443"/>
    </source>
</evidence>
<keyword evidence="4" id="KW-0963">Cytoplasm</keyword>
<evidence type="ECO:0000313" key="9">
    <source>
        <dbReference type="EMBL" id="CAL1287182.1"/>
    </source>
</evidence>
<reference evidence="9 10" key="1">
    <citation type="submission" date="2024-04" db="EMBL/GenBank/DDBJ databases">
        <authorList>
            <person name="Rising A."/>
            <person name="Reimegard J."/>
            <person name="Sonavane S."/>
            <person name="Akerstrom W."/>
            <person name="Nylinder S."/>
            <person name="Hedman E."/>
            <person name="Kallberg Y."/>
        </authorList>
    </citation>
    <scope>NUCLEOTIDE SEQUENCE [LARGE SCALE GENOMIC DNA]</scope>
</reference>
<feature type="compositionally biased region" description="Polar residues" evidence="7">
    <location>
        <begin position="836"/>
        <end position="853"/>
    </location>
</feature>
<dbReference type="InterPro" id="IPR035462">
    <property type="entry name" value="Eps8_SH3"/>
</dbReference>
<dbReference type="PANTHER" id="PTHR12287:SF23">
    <property type="entry name" value="AROUSER, ISOFORM A-RELATED"/>
    <property type="match status" value="1"/>
</dbReference>
<dbReference type="InterPro" id="IPR036028">
    <property type="entry name" value="SH3-like_dom_sf"/>
</dbReference>
<dbReference type="Pfam" id="PF22975">
    <property type="entry name" value="EPS8_2nd"/>
    <property type="match status" value="1"/>
</dbReference>
<evidence type="ECO:0000256" key="6">
    <source>
        <dbReference type="PROSITE-ProRule" id="PRU00192"/>
    </source>
</evidence>
<dbReference type="PROSITE" id="PS50002">
    <property type="entry name" value="SH3"/>
    <property type="match status" value="1"/>
</dbReference>
<dbReference type="InterPro" id="IPR001452">
    <property type="entry name" value="SH3_domain"/>
</dbReference>
<dbReference type="FunFam" id="2.30.29.30:FF:000289">
    <property type="entry name" value="Epidermal growth factor receptor kinase substrate 8"/>
    <property type="match status" value="1"/>
</dbReference>
<dbReference type="InterPro" id="IPR013761">
    <property type="entry name" value="SAM/pointed_sf"/>
</dbReference>
<dbReference type="InterPro" id="IPR033928">
    <property type="entry name" value="EPS8_PTB"/>
</dbReference>
<dbReference type="AlphaFoldDB" id="A0AAV2AT97"/>
<dbReference type="GO" id="GO:0005886">
    <property type="term" value="C:plasma membrane"/>
    <property type="evidence" value="ECO:0007669"/>
    <property type="project" value="TreeGrafter"/>
</dbReference>
<dbReference type="SUPFAM" id="SSF50729">
    <property type="entry name" value="PH domain-like"/>
    <property type="match status" value="1"/>
</dbReference>
<dbReference type="Gene3D" id="1.10.150.50">
    <property type="entry name" value="Transcription Factor, Ets-1"/>
    <property type="match status" value="1"/>
</dbReference>
<dbReference type="CDD" id="cd01210">
    <property type="entry name" value="PTB_EPS8"/>
    <property type="match status" value="1"/>
</dbReference>
<dbReference type="InterPro" id="IPR011993">
    <property type="entry name" value="PH-like_dom_sf"/>
</dbReference>
<dbReference type="GO" id="GO:0035023">
    <property type="term" value="P:regulation of Rho protein signal transduction"/>
    <property type="evidence" value="ECO:0007669"/>
    <property type="project" value="TreeGrafter"/>
</dbReference>
<keyword evidence="10" id="KW-1185">Reference proteome</keyword>
<gene>
    <name evidence="9" type="ORF">LARSCL_LOCUS14681</name>
</gene>
<dbReference type="Proteomes" id="UP001497382">
    <property type="component" value="Unassembled WGS sequence"/>
</dbReference>
<dbReference type="PANTHER" id="PTHR12287">
    <property type="entry name" value="EPIDERMAL GROWTH FACTOR RECEPTOR KINASE SUBSTRATE EPS8-RELATED PROTEIN"/>
    <property type="match status" value="1"/>
</dbReference>
<comment type="similarity">
    <text evidence="2">Belongs to the EPS8 family.</text>
</comment>
<dbReference type="GO" id="GO:0007266">
    <property type="term" value="P:Rho protein signal transduction"/>
    <property type="evidence" value="ECO:0007669"/>
    <property type="project" value="TreeGrafter"/>
</dbReference>
<dbReference type="Pfam" id="PF18016">
    <property type="entry name" value="SAM_3"/>
    <property type="match status" value="1"/>
</dbReference>
<feature type="region of interest" description="Disordered" evidence="7">
    <location>
        <begin position="545"/>
        <end position="564"/>
    </location>
</feature>
<dbReference type="GO" id="GO:0005737">
    <property type="term" value="C:cytoplasm"/>
    <property type="evidence" value="ECO:0007669"/>
    <property type="project" value="UniProtKB-SubCell"/>
</dbReference>
<comment type="caution">
    <text evidence="9">The sequence shown here is derived from an EMBL/GenBank/DDBJ whole genome shotgun (WGS) entry which is preliminary data.</text>
</comment>
<dbReference type="SMART" id="SM00326">
    <property type="entry name" value="SH3"/>
    <property type="match status" value="1"/>
</dbReference>
<name>A0AAV2AT97_9ARAC</name>
<comment type="subcellular location">
    <subcellularLocation>
        <location evidence="1">Cytoplasm</location>
    </subcellularLocation>
</comment>
<feature type="region of interest" description="Disordered" evidence="7">
    <location>
        <begin position="229"/>
        <end position="248"/>
    </location>
</feature>
<feature type="compositionally biased region" description="Polar residues" evidence="7">
    <location>
        <begin position="652"/>
        <end position="667"/>
    </location>
</feature>
<dbReference type="Pfam" id="PF08416">
    <property type="entry name" value="PTB"/>
    <property type="match status" value="1"/>
</dbReference>
<dbReference type="Pfam" id="PF00018">
    <property type="entry name" value="SH3_1"/>
    <property type="match status" value="1"/>
</dbReference>
<accession>A0AAV2AT97</accession>
<feature type="region of interest" description="Disordered" evidence="7">
    <location>
        <begin position="25"/>
        <end position="48"/>
    </location>
</feature>
<dbReference type="InterPro" id="IPR013625">
    <property type="entry name" value="PTB"/>
</dbReference>
<dbReference type="GO" id="GO:0003779">
    <property type="term" value="F:actin binding"/>
    <property type="evidence" value="ECO:0007669"/>
    <property type="project" value="TreeGrafter"/>
</dbReference>
<evidence type="ECO:0000256" key="2">
    <source>
        <dbReference type="ARBA" id="ARBA00006197"/>
    </source>
</evidence>
<evidence type="ECO:0000259" key="8">
    <source>
        <dbReference type="PROSITE" id="PS50002"/>
    </source>
</evidence>